<feature type="transmembrane region" description="Helical" evidence="1">
    <location>
        <begin position="98"/>
        <end position="118"/>
    </location>
</feature>
<evidence type="ECO:0000256" key="1">
    <source>
        <dbReference type="SAM" id="Phobius"/>
    </source>
</evidence>
<dbReference type="EMBL" id="LN852755">
    <property type="protein sequence ID" value="CRY93775.1"/>
    <property type="molecule type" value="Genomic_DNA"/>
</dbReference>
<sequence>MEFKTNKEMAEYIVKMGFSEKKLSTLERRPKEELELIIQNERDVESQEIQEQDDKETAVKSLLEFLDTCKKEREGKGISEGLKGYINKNAKSIKIPTFKGIGLVSSFLLLAVIIYVAIDSILGMSKVKELVKKIAKRNKNETKQNNPYNS</sequence>
<keyword evidence="1" id="KW-0472">Membrane</keyword>
<dbReference type="AlphaFoldDB" id="A0A0H5PX96"/>
<keyword evidence="1" id="KW-0812">Transmembrane</keyword>
<organism evidence="2">
    <name type="scientific">uncultured prokaryote</name>
    <dbReference type="NCBI Taxonomy" id="198431"/>
    <lineage>
        <taxon>unclassified sequences</taxon>
        <taxon>environmental samples</taxon>
    </lineage>
</organism>
<reference evidence="2" key="2">
    <citation type="submission" date="2015-07" db="EMBL/GenBank/DDBJ databases">
        <title>Plasmids, circular viruses and viroids from rat gut.</title>
        <authorList>
            <person name="Jorgensen T.J."/>
            <person name="Hansen M.A."/>
            <person name="Xu Z."/>
            <person name="Tabak M.A."/>
            <person name="Sorensen S.J."/>
            <person name="Hansen L.H."/>
        </authorList>
    </citation>
    <scope>NUCLEOTIDE SEQUENCE</scope>
    <source>
        <strain evidence="2">RGRH0064</strain>
    </source>
</reference>
<keyword evidence="1" id="KW-1133">Transmembrane helix</keyword>
<name>A0A0H5PX96_9ZZZZ</name>
<protein>
    <submittedName>
        <fullName evidence="2">Uncharacterized protein</fullName>
    </submittedName>
</protein>
<evidence type="ECO:0000313" key="2">
    <source>
        <dbReference type="EMBL" id="CRY93775.1"/>
    </source>
</evidence>
<reference evidence="2" key="1">
    <citation type="submission" date="2015-06" db="EMBL/GenBank/DDBJ databases">
        <authorList>
            <person name="Joergensen T."/>
        </authorList>
    </citation>
    <scope>NUCLEOTIDE SEQUENCE</scope>
    <source>
        <strain evidence="2">RGRH0064</strain>
    </source>
</reference>
<proteinExistence type="predicted"/>
<accession>A0A0H5PX96</accession>